<dbReference type="OrthoDB" id="3200838at2759"/>
<feature type="compositionally biased region" description="Basic and acidic residues" evidence="1">
    <location>
        <begin position="82"/>
        <end position="98"/>
    </location>
</feature>
<comment type="caution">
    <text evidence="2">The sequence shown here is derived from an EMBL/GenBank/DDBJ whole genome shotgun (WGS) entry which is preliminary data.</text>
</comment>
<evidence type="ECO:0000313" key="2">
    <source>
        <dbReference type="EMBL" id="KAF8480447.1"/>
    </source>
</evidence>
<evidence type="ECO:0000256" key="1">
    <source>
        <dbReference type="SAM" id="MobiDB-lite"/>
    </source>
</evidence>
<feature type="compositionally biased region" description="Basic and acidic residues" evidence="1">
    <location>
        <begin position="206"/>
        <end position="221"/>
    </location>
</feature>
<accession>A0A9P5MWI0</accession>
<keyword evidence="3" id="KW-1185">Reference proteome</keyword>
<gene>
    <name evidence="2" type="ORF">DFH94DRAFT_477598</name>
</gene>
<feature type="compositionally biased region" description="Polar residues" evidence="1">
    <location>
        <begin position="310"/>
        <end position="322"/>
    </location>
</feature>
<feature type="compositionally biased region" description="Polar residues" evidence="1">
    <location>
        <begin position="162"/>
        <end position="172"/>
    </location>
</feature>
<reference evidence="2" key="2">
    <citation type="journal article" date="2020" name="Nat. Commun.">
        <title>Large-scale genome sequencing of mycorrhizal fungi provides insights into the early evolution of symbiotic traits.</title>
        <authorList>
            <person name="Miyauchi S."/>
            <person name="Kiss E."/>
            <person name="Kuo A."/>
            <person name="Drula E."/>
            <person name="Kohler A."/>
            <person name="Sanchez-Garcia M."/>
            <person name="Morin E."/>
            <person name="Andreopoulos B."/>
            <person name="Barry K.W."/>
            <person name="Bonito G."/>
            <person name="Buee M."/>
            <person name="Carver A."/>
            <person name="Chen C."/>
            <person name="Cichocki N."/>
            <person name="Clum A."/>
            <person name="Culley D."/>
            <person name="Crous P.W."/>
            <person name="Fauchery L."/>
            <person name="Girlanda M."/>
            <person name="Hayes R.D."/>
            <person name="Keri Z."/>
            <person name="LaButti K."/>
            <person name="Lipzen A."/>
            <person name="Lombard V."/>
            <person name="Magnuson J."/>
            <person name="Maillard F."/>
            <person name="Murat C."/>
            <person name="Nolan M."/>
            <person name="Ohm R.A."/>
            <person name="Pangilinan J."/>
            <person name="Pereira M.F."/>
            <person name="Perotto S."/>
            <person name="Peter M."/>
            <person name="Pfister S."/>
            <person name="Riley R."/>
            <person name="Sitrit Y."/>
            <person name="Stielow J.B."/>
            <person name="Szollosi G."/>
            <person name="Zifcakova L."/>
            <person name="Stursova M."/>
            <person name="Spatafora J.W."/>
            <person name="Tedersoo L."/>
            <person name="Vaario L.M."/>
            <person name="Yamada A."/>
            <person name="Yan M."/>
            <person name="Wang P."/>
            <person name="Xu J."/>
            <person name="Bruns T."/>
            <person name="Baldrian P."/>
            <person name="Vilgalys R."/>
            <person name="Dunand C."/>
            <person name="Henrissat B."/>
            <person name="Grigoriev I.V."/>
            <person name="Hibbett D."/>
            <person name="Nagy L.G."/>
            <person name="Martin F.M."/>
        </authorList>
    </citation>
    <scope>NUCLEOTIDE SEQUENCE</scope>
    <source>
        <strain evidence="2">Prilba</strain>
    </source>
</reference>
<dbReference type="Proteomes" id="UP000759537">
    <property type="component" value="Unassembled WGS sequence"/>
</dbReference>
<dbReference type="AlphaFoldDB" id="A0A9P5MWI0"/>
<sequence>MTYPMEVHALSYVMAPFSVASHSTLLPCQRSPERAAPSIQEQPRHHTSGSNPRRERQAPPAAETNEIPPPRVGGDSIPMHGPPKERANRSGPPPDKDFPPPPPPPPPLAREWIPRQPEFLSSLPPPSTRLPGAPPPPVLPPHLHPFSAPRDSIVHPRLPPSQDENTSATSAKIESEREPLQEKYKHEPSSPVRQTKDIPPPYQSQEGHHEQMPNKHADRSARAPASDGLKENLGEERYIATSQEDSRVKVISETRPASWDRPRDVAPRPARKPLTLPASLPPKPVAAIGDLNLQSSSSLRAGHPSRGRRGQQQSPDEGNGHNTRWGSAARGDGGRDKDGERNRWAPAPEYRGPSLLARISSDDLPGRDMMEMEREGGEIPRKRARTRKYR</sequence>
<feature type="region of interest" description="Disordered" evidence="1">
    <location>
        <begin position="28"/>
        <end position="390"/>
    </location>
</feature>
<reference evidence="2" key="1">
    <citation type="submission" date="2019-10" db="EMBL/GenBank/DDBJ databases">
        <authorList>
            <consortium name="DOE Joint Genome Institute"/>
            <person name="Kuo A."/>
            <person name="Miyauchi S."/>
            <person name="Kiss E."/>
            <person name="Drula E."/>
            <person name="Kohler A."/>
            <person name="Sanchez-Garcia M."/>
            <person name="Andreopoulos B."/>
            <person name="Barry K.W."/>
            <person name="Bonito G."/>
            <person name="Buee M."/>
            <person name="Carver A."/>
            <person name="Chen C."/>
            <person name="Cichocki N."/>
            <person name="Clum A."/>
            <person name="Culley D."/>
            <person name="Crous P.W."/>
            <person name="Fauchery L."/>
            <person name="Girlanda M."/>
            <person name="Hayes R."/>
            <person name="Keri Z."/>
            <person name="LaButti K."/>
            <person name="Lipzen A."/>
            <person name="Lombard V."/>
            <person name="Magnuson J."/>
            <person name="Maillard F."/>
            <person name="Morin E."/>
            <person name="Murat C."/>
            <person name="Nolan M."/>
            <person name="Ohm R."/>
            <person name="Pangilinan J."/>
            <person name="Pereira M."/>
            <person name="Perotto S."/>
            <person name="Peter M."/>
            <person name="Riley R."/>
            <person name="Sitrit Y."/>
            <person name="Stielow B."/>
            <person name="Szollosi G."/>
            <person name="Zifcakova L."/>
            <person name="Stursova M."/>
            <person name="Spatafora J.W."/>
            <person name="Tedersoo L."/>
            <person name="Vaario L.-M."/>
            <person name="Yamada A."/>
            <person name="Yan M."/>
            <person name="Wang P."/>
            <person name="Xu J."/>
            <person name="Bruns T."/>
            <person name="Baldrian P."/>
            <person name="Vilgalys R."/>
            <person name="Henrissat B."/>
            <person name="Grigoriev I.V."/>
            <person name="Hibbett D."/>
            <person name="Nagy L.G."/>
            <person name="Martin F.M."/>
        </authorList>
    </citation>
    <scope>NUCLEOTIDE SEQUENCE</scope>
    <source>
        <strain evidence="2">Prilba</strain>
    </source>
</reference>
<organism evidence="2 3">
    <name type="scientific">Russula ochroleuca</name>
    <dbReference type="NCBI Taxonomy" id="152965"/>
    <lineage>
        <taxon>Eukaryota</taxon>
        <taxon>Fungi</taxon>
        <taxon>Dikarya</taxon>
        <taxon>Basidiomycota</taxon>
        <taxon>Agaricomycotina</taxon>
        <taxon>Agaricomycetes</taxon>
        <taxon>Russulales</taxon>
        <taxon>Russulaceae</taxon>
        <taxon>Russula</taxon>
    </lineage>
</organism>
<feature type="compositionally biased region" description="Pro residues" evidence="1">
    <location>
        <begin position="99"/>
        <end position="108"/>
    </location>
</feature>
<name>A0A9P5MWI0_9AGAM</name>
<feature type="compositionally biased region" description="Pro residues" evidence="1">
    <location>
        <begin position="123"/>
        <end position="143"/>
    </location>
</feature>
<feature type="compositionally biased region" description="Basic and acidic residues" evidence="1">
    <location>
        <begin position="332"/>
        <end position="343"/>
    </location>
</feature>
<dbReference type="EMBL" id="WHVB01000008">
    <property type="protein sequence ID" value="KAF8480447.1"/>
    <property type="molecule type" value="Genomic_DNA"/>
</dbReference>
<proteinExistence type="predicted"/>
<feature type="compositionally biased region" description="Basic and acidic residues" evidence="1">
    <location>
        <begin position="360"/>
        <end position="381"/>
    </location>
</feature>
<feature type="compositionally biased region" description="Basic and acidic residues" evidence="1">
    <location>
        <begin position="173"/>
        <end position="188"/>
    </location>
</feature>
<protein>
    <submittedName>
        <fullName evidence="2">Uncharacterized protein</fullName>
    </submittedName>
</protein>
<feature type="compositionally biased region" description="Basic and acidic residues" evidence="1">
    <location>
        <begin position="228"/>
        <end position="266"/>
    </location>
</feature>
<evidence type="ECO:0000313" key="3">
    <source>
        <dbReference type="Proteomes" id="UP000759537"/>
    </source>
</evidence>